<reference evidence="3 4" key="1">
    <citation type="submission" date="2006-06" db="EMBL/GenBank/DDBJ databases">
        <authorList>
            <person name="Moran M.A."/>
            <person name="Ferriera S."/>
            <person name="Johnson J."/>
            <person name="Kravitz S."/>
            <person name="Beeson K."/>
            <person name="Sutton G."/>
            <person name="Rogers Y.-H."/>
            <person name="Friedman R."/>
            <person name="Frazier M."/>
            <person name="Venter J.C."/>
        </authorList>
    </citation>
    <scope>NUCLEOTIDE SEQUENCE [LARGE SCALE GENOMIC DNA]</scope>
    <source>
        <strain evidence="3 4">E-37</strain>
    </source>
</reference>
<keyword evidence="4" id="KW-1185">Reference proteome</keyword>
<evidence type="ECO:0000313" key="4">
    <source>
        <dbReference type="Proteomes" id="UP000005713"/>
    </source>
</evidence>
<sequence length="141" mass="15114">MFDNILLPIDLNHPSSWEKALPMAQKLSGETGTIHLLGIVHDIGAASIAAFLPADFETKALQKMKSDLDAFIASKLTEGSKALAHVGHGHIPEHILSAANDLGADLIVMASHPPEELMTFLVSSNADKVVRHAKQPVLVVR</sequence>
<dbReference type="Gene3D" id="3.40.50.620">
    <property type="entry name" value="HUPs"/>
    <property type="match status" value="1"/>
</dbReference>
<dbReference type="Proteomes" id="UP000005713">
    <property type="component" value="Unassembled WGS sequence"/>
</dbReference>
<dbReference type="InterPro" id="IPR006016">
    <property type="entry name" value="UspA"/>
</dbReference>
<dbReference type="InterPro" id="IPR014729">
    <property type="entry name" value="Rossmann-like_a/b/a_fold"/>
</dbReference>
<feature type="domain" description="UspA" evidence="2">
    <location>
        <begin position="1"/>
        <end position="141"/>
    </location>
</feature>
<dbReference type="PRINTS" id="PR01438">
    <property type="entry name" value="UNVRSLSTRESS"/>
</dbReference>
<accession>A3JX35</accession>
<comment type="similarity">
    <text evidence="1">Belongs to the universal stress protein A family.</text>
</comment>
<dbReference type="EMBL" id="AAYA01000001">
    <property type="protein sequence ID" value="EBA10071.1"/>
    <property type="molecule type" value="Genomic_DNA"/>
</dbReference>
<dbReference type="PANTHER" id="PTHR46268:SF6">
    <property type="entry name" value="UNIVERSAL STRESS PROTEIN UP12"/>
    <property type="match status" value="1"/>
</dbReference>
<dbReference type="CDD" id="cd00293">
    <property type="entry name" value="USP-like"/>
    <property type="match status" value="1"/>
</dbReference>
<dbReference type="InterPro" id="IPR006015">
    <property type="entry name" value="Universal_stress_UspA"/>
</dbReference>
<name>A3JX35_SAGS3</name>
<dbReference type="AlphaFoldDB" id="A3JX35"/>
<evidence type="ECO:0000259" key="2">
    <source>
        <dbReference type="Pfam" id="PF00582"/>
    </source>
</evidence>
<evidence type="ECO:0000256" key="1">
    <source>
        <dbReference type="ARBA" id="ARBA00008791"/>
    </source>
</evidence>
<protein>
    <submittedName>
        <fullName evidence="3">UspA</fullName>
    </submittedName>
</protein>
<dbReference type="OrthoDB" id="9792500at2"/>
<dbReference type="Pfam" id="PF00582">
    <property type="entry name" value="Usp"/>
    <property type="match status" value="1"/>
</dbReference>
<dbReference type="eggNOG" id="COG0589">
    <property type="taxonomic scope" value="Bacteria"/>
</dbReference>
<gene>
    <name evidence="3" type="ORF">SSE37_18737</name>
</gene>
<dbReference type="PANTHER" id="PTHR46268">
    <property type="entry name" value="STRESS RESPONSE PROTEIN NHAX"/>
    <property type="match status" value="1"/>
</dbReference>
<proteinExistence type="inferred from homology"/>
<evidence type="ECO:0000313" key="3">
    <source>
        <dbReference type="EMBL" id="EBA10071.1"/>
    </source>
</evidence>
<dbReference type="SUPFAM" id="SSF52402">
    <property type="entry name" value="Adenine nucleotide alpha hydrolases-like"/>
    <property type="match status" value="1"/>
</dbReference>
<dbReference type="RefSeq" id="WP_005854585.1">
    <property type="nucleotide sequence ID" value="NZ_AAYA01000001.1"/>
</dbReference>
<organism evidence="3 4">
    <name type="scientific">Sagittula stellata (strain ATCC 700073 / DSM 11524 / E-37)</name>
    <dbReference type="NCBI Taxonomy" id="388399"/>
    <lineage>
        <taxon>Bacteria</taxon>
        <taxon>Pseudomonadati</taxon>
        <taxon>Pseudomonadota</taxon>
        <taxon>Alphaproteobacteria</taxon>
        <taxon>Rhodobacterales</taxon>
        <taxon>Roseobacteraceae</taxon>
        <taxon>Sagittula</taxon>
    </lineage>
</organism>
<comment type="caution">
    <text evidence="3">The sequence shown here is derived from an EMBL/GenBank/DDBJ whole genome shotgun (WGS) entry which is preliminary data.</text>
</comment>